<dbReference type="CDD" id="cd00861">
    <property type="entry name" value="ProRS_anticodon_short"/>
    <property type="match status" value="1"/>
</dbReference>
<proteinExistence type="predicted"/>
<dbReference type="InterPro" id="IPR045864">
    <property type="entry name" value="aa-tRNA-synth_II/BPL/LPL"/>
</dbReference>
<gene>
    <name evidence="11" type="ORF">A2909_00545</name>
</gene>
<dbReference type="Proteomes" id="UP000178302">
    <property type="component" value="Unassembled WGS sequence"/>
</dbReference>
<dbReference type="InterPro" id="IPR050062">
    <property type="entry name" value="Pro-tRNA_synthetase"/>
</dbReference>
<evidence type="ECO:0000256" key="5">
    <source>
        <dbReference type="ARBA" id="ARBA00022840"/>
    </source>
</evidence>
<dbReference type="AlphaFoldDB" id="A0A1G2LN30"/>
<dbReference type="EC" id="6.1.1.15" evidence="1"/>
<feature type="domain" description="Aminoacyl-transfer RNA synthetases class-II family profile" evidence="10">
    <location>
        <begin position="17"/>
        <end position="312"/>
    </location>
</feature>
<dbReference type="PANTHER" id="PTHR42753:SF2">
    <property type="entry name" value="PROLINE--TRNA LIGASE"/>
    <property type="match status" value="1"/>
</dbReference>
<comment type="catalytic activity">
    <reaction evidence="9">
        <text>tRNA(Pro) + L-proline + ATP = L-prolyl-tRNA(Pro) + AMP + diphosphate</text>
        <dbReference type="Rhea" id="RHEA:14305"/>
        <dbReference type="Rhea" id="RHEA-COMP:9700"/>
        <dbReference type="Rhea" id="RHEA-COMP:9702"/>
        <dbReference type="ChEBI" id="CHEBI:30616"/>
        <dbReference type="ChEBI" id="CHEBI:33019"/>
        <dbReference type="ChEBI" id="CHEBI:60039"/>
        <dbReference type="ChEBI" id="CHEBI:78442"/>
        <dbReference type="ChEBI" id="CHEBI:78532"/>
        <dbReference type="ChEBI" id="CHEBI:456215"/>
        <dbReference type="EC" id="6.1.1.15"/>
    </reaction>
</comment>
<dbReference type="InterPro" id="IPR044140">
    <property type="entry name" value="ProRS_anticodon_short"/>
</dbReference>
<sequence>MRQSEFFINTLKEAPKDEVALNAKLLIRAGFIDKLMAGVYTFLPLGLKVLKKIENIVREEMGKIGALELLMPSLHPKENWERTGRWDSFDALFKVTSSFGSEYALGPTHEEIIYPLISKQTLSYKELPFALYQLQTKFRNEARSKSGILRGKEFIMKDLYSFHASDKDRDGYYIKVKTAYQDIFKKLNLKSIPTDASGGTFSENSLEFQILSPVGEDVIFYCEKCGFSKNKEIISGIENCQNCGGTLVEENAIEAGNIFPLKKKFAEDFGVFFTGKDGDKKLVSVGCYGFGITRTMGAIVETNNDEKGIIWPESVAPFKAHILSLGSDKKVKNEAEKIYKKFGDAGVEVLYDDRDEKSAGEKFSDADLIGIPWRVVVSEKTVKAGKIEVKKRSEKEAKLMTVEEFLDSVQNSKFKSQNYSSKLKTNF</sequence>
<evidence type="ECO:0000256" key="2">
    <source>
        <dbReference type="ARBA" id="ARBA00019110"/>
    </source>
</evidence>
<dbReference type="GO" id="GO:0004827">
    <property type="term" value="F:proline-tRNA ligase activity"/>
    <property type="evidence" value="ECO:0007669"/>
    <property type="project" value="UniProtKB-EC"/>
</dbReference>
<dbReference type="GO" id="GO:0006433">
    <property type="term" value="P:prolyl-tRNA aminoacylation"/>
    <property type="evidence" value="ECO:0007669"/>
    <property type="project" value="InterPro"/>
</dbReference>
<dbReference type="GO" id="GO:0005829">
    <property type="term" value="C:cytosol"/>
    <property type="evidence" value="ECO:0007669"/>
    <property type="project" value="TreeGrafter"/>
</dbReference>
<dbReference type="InterPro" id="IPR006195">
    <property type="entry name" value="aa-tRNA-synth_II"/>
</dbReference>
<evidence type="ECO:0000256" key="7">
    <source>
        <dbReference type="ARBA" id="ARBA00023146"/>
    </source>
</evidence>
<evidence type="ECO:0000256" key="3">
    <source>
        <dbReference type="ARBA" id="ARBA00022598"/>
    </source>
</evidence>
<protein>
    <recommendedName>
        <fullName evidence="2">Proline--tRNA ligase</fullName>
        <ecNumber evidence="1">6.1.1.15</ecNumber>
    </recommendedName>
    <alternativeName>
        <fullName evidence="8">Prolyl-tRNA synthetase</fullName>
    </alternativeName>
</protein>
<evidence type="ECO:0000256" key="9">
    <source>
        <dbReference type="ARBA" id="ARBA00047671"/>
    </source>
</evidence>
<accession>A0A1G2LN30</accession>
<dbReference type="PRINTS" id="PR01046">
    <property type="entry name" value="TRNASYNTHPRO"/>
</dbReference>
<dbReference type="EMBL" id="MHQZ01000043">
    <property type="protein sequence ID" value="OHA13016.1"/>
    <property type="molecule type" value="Genomic_DNA"/>
</dbReference>
<keyword evidence="4" id="KW-0547">Nucleotide-binding</keyword>
<evidence type="ECO:0000313" key="12">
    <source>
        <dbReference type="Proteomes" id="UP000178302"/>
    </source>
</evidence>
<evidence type="ECO:0000313" key="11">
    <source>
        <dbReference type="EMBL" id="OHA13016.1"/>
    </source>
</evidence>
<dbReference type="Pfam" id="PF03129">
    <property type="entry name" value="HGTP_anticodon"/>
    <property type="match status" value="1"/>
</dbReference>
<dbReference type="SUPFAM" id="SSF52954">
    <property type="entry name" value="Class II aaRS ABD-related"/>
    <property type="match status" value="1"/>
</dbReference>
<evidence type="ECO:0000259" key="10">
    <source>
        <dbReference type="PROSITE" id="PS50862"/>
    </source>
</evidence>
<dbReference type="SUPFAM" id="SSF55681">
    <property type="entry name" value="Class II aaRS and biotin synthetases"/>
    <property type="match status" value="1"/>
</dbReference>
<dbReference type="Pfam" id="PF00587">
    <property type="entry name" value="tRNA-synt_2b"/>
    <property type="match status" value="1"/>
</dbReference>
<dbReference type="PROSITE" id="PS50862">
    <property type="entry name" value="AA_TRNA_LIGASE_II"/>
    <property type="match status" value="1"/>
</dbReference>
<dbReference type="InterPro" id="IPR002316">
    <property type="entry name" value="Pro-tRNA-ligase_IIa"/>
</dbReference>
<reference evidence="11 12" key="1">
    <citation type="journal article" date="2016" name="Nat. Commun.">
        <title>Thousands of microbial genomes shed light on interconnected biogeochemical processes in an aquifer system.</title>
        <authorList>
            <person name="Anantharaman K."/>
            <person name="Brown C.T."/>
            <person name="Hug L.A."/>
            <person name="Sharon I."/>
            <person name="Castelle C.J."/>
            <person name="Probst A.J."/>
            <person name="Thomas B.C."/>
            <person name="Singh A."/>
            <person name="Wilkins M.J."/>
            <person name="Karaoz U."/>
            <person name="Brodie E.L."/>
            <person name="Williams K.H."/>
            <person name="Hubbard S.S."/>
            <person name="Banfield J.F."/>
        </authorList>
    </citation>
    <scope>NUCLEOTIDE SEQUENCE [LARGE SCALE GENOMIC DNA]</scope>
</reference>
<evidence type="ECO:0000256" key="1">
    <source>
        <dbReference type="ARBA" id="ARBA00012831"/>
    </source>
</evidence>
<dbReference type="PANTHER" id="PTHR42753">
    <property type="entry name" value="MITOCHONDRIAL RIBOSOME PROTEIN L39/PROLYL-TRNA LIGASE FAMILY MEMBER"/>
    <property type="match status" value="1"/>
</dbReference>
<dbReference type="Gene3D" id="3.40.50.800">
    <property type="entry name" value="Anticodon-binding domain"/>
    <property type="match status" value="1"/>
</dbReference>
<dbReference type="InterPro" id="IPR002314">
    <property type="entry name" value="aa-tRNA-synt_IIb"/>
</dbReference>
<organism evidence="11 12">
    <name type="scientific">Candidatus Tagabacteria bacterium RIFCSPLOWO2_01_FULL_39_11</name>
    <dbReference type="NCBI Taxonomy" id="1802295"/>
    <lineage>
        <taxon>Bacteria</taxon>
        <taxon>Candidatus Tagaibacteriota</taxon>
    </lineage>
</organism>
<dbReference type="GO" id="GO:0005524">
    <property type="term" value="F:ATP binding"/>
    <property type="evidence" value="ECO:0007669"/>
    <property type="project" value="UniProtKB-KW"/>
</dbReference>
<dbReference type="InterPro" id="IPR036621">
    <property type="entry name" value="Anticodon-bd_dom_sf"/>
</dbReference>
<comment type="caution">
    <text evidence="11">The sequence shown here is derived from an EMBL/GenBank/DDBJ whole genome shotgun (WGS) entry which is preliminary data.</text>
</comment>
<evidence type="ECO:0000256" key="6">
    <source>
        <dbReference type="ARBA" id="ARBA00022917"/>
    </source>
</evidence>
<keyword evidence="7" id="KW-0030">Aminoacyl-tRNA synthetase</keyword>
<keyword evidence="3" id="KW-0436">Ligase</keyword>
<evidence type="ECO:0000256" key="8">
    <source>
        <dbReference type="ARBA" id="ARBA00029731"/>
    </source>
</evidence>
<dbReference type="Gene3D" id="3.30.930.10">
    <property type="entry name" value="Bira Bifunctional Protein, Domain 2"/>
    <property type="match status" value="1"/>
</dbReference>
<keyword evidence="6" id="KW-0648">Protein biosynthesis</keyword>
<dbReference type="InterPro" id="IPR004154">
    <property type="entry name" value="Anticodon-bd"/>
</dbReference>
<evidence type="ECO:0000256" key="4">
    <source>
        <dbReference type="ARBA" id="ARBA00022741"/>
    </source>
</evidence>
<name>A0A1G2LN30_9BACT</name>
<keyword evidence="5" id="KW-0067">ATP-binding</keyword>